<dbReference type="InterPro" id="IPR022522">
    <property type="entry name" value="Flagellar_motor_stator_MotA"/>
</dbReference>
<evidence type="ECO:0000256" key="10">
    <source>
        <dbReference type="ARBA" id="ARBA00022989"/>
    </source>
</evidence>
<keyword evidence="4" id="KW-1003">Cell membrane</keyword>
<dbReference type="STRING" id="1121455.SAMN02745728_00188"/>
<feature type="transmembrane region" description="Helical" evidence="13">
    <location>
        <begin position="193"/>
        <end position="216"/>
    </location>
</feature>
<evidence type="ECO:0000256" key="9">
    <source>
        <dbReference type="ARBA" id="ARBA00022781"/>
    </source>
</evidence>
<evidence type="ECO:0000256" key="2">
    <source>
        <dbReference type="ARBA" id="ARBA00008038"/>
    </source>
</evidence>
<protein>
    <submittedName>
        <fullName evidence="16">Chemotaxis protein MotA</fullName>
    </submittedName>
</protein>
<keyword evidence="5" id="KW-0145">Chemotaxis</keyword>
<evidence type="ECO:0000256" key="6">
    <source>
        <dbReference type="ARBA" id="ARBA00022519"/>
    </source>
</evidence>
<keyword evidence="6" id="KW-0997">Cell inner membrane</keyword>
<dbReference type="NCBIfam" id="TIGR03818">
    <property type="entry name" value="MotA1"/>
    <property type="match status" value="1"/>
</dbReference>
<dbReference type="InterPro" id="IPR002898">
    <property type="entry name" value="MotA_ExbB_proton_chnl"/>
</dbReference>
<dbReference type="PANTHER" id="PTHR30433:SF4">
    <property type="entry name" value="MOTILITY PROTEIN A"/>
    <property type="match status" value="1"/>
</dbReference>
<dbReference type="Pfam" id="PF20560">
    <property type="entry name" value="MotA_N"/>
    <property type="match status" value="1"/>
</dbReference>
<dbReference type="Proteomes" id="UP000186469">
    <property type="component" value="Unassembled WGS sequence"/>
</dbReference>
<organism evidence="16 17">
    <name type="scientific">Desulfovibrio litoralis DSM 11393</name>
    <dbReference type="NCBI Taxonomy" id="1121455"/>
    <lineage>
        <taxon>Bacteria</taxon>
        <taxon>Pseudomonadati</taxon>
        <taxon>Thermodesulfobacteriota</taxon>
        <taxon>Desulfovibrionia</taxon>
        <taxon>Desulfovibrionales</taxon>
        <taxon>Desulfovibrionaceae</taxon>
        <taxon>Desulfovibrio</taxon>
    </lineage>
</organism>
<gene>
    <name evidence="16" type="ORF">SAMN02745728_00188</name>
</gene>
<keyword evidence="17" id="KW-1185">Reference proteome</keyword>
<dbReference type="InterPro" id="IPR046786">
    <property type="entry name" value="MotA_N"/>
</dbReference>
<keyword evidence="7 13" id="KW-0812">Transmembrane</keyword>
<reference evidence="16 17" key="1">
    <citation type="submission" date="2016-12" db="EMBL/GenBank/DDBJ databases">
        <authorList>
            <person name="Song W.-J."/>
            <person name="Kurnit D.M."/>
        </authorList>
    </citation>
    <scope>NUCLEOTIDE SEQUENCE [LARGE SCALE GENOMIC DNA]</scope>
    <source>
        <strain evidence="16 17">DSM 11393</strain>
    </source>
</reference>
<dbReference type="OrthoDB" id="9782603at2"/>
<evidence type="ECO:0000256" key="11">
    <source>
        <dbReference type="ARBA" id="ARBA00023065"/>
    </source>
</evidence>
<dbReference type="GO" id="GO:0006935">
    <property type="term" value="P:chemotaxis"/>
    <property type="evidence" value="ECO:0007669"/>
    <property type="project" value="UniProtKB-KW"/>
</dbReference>
<dbReference type="PROSITE" id="PS01307">
    <property type="entry name" value="MOTA"/>
    <property type="match status" value="1"/>
</dbReference>
<dbReference type="EMBL" id="FRDI01000002">
    <property type="protein sequence ID" value="SHN49945.1"/>
    <property type="molecule type" value="Genomic_DNA"/>
</dbReference>
<dbReference type="GO" id="GO:0005886">
    <property type="term" value="C:plasma membrane"/>
    <property type="evidence" value="ECO:0007669"/>
    <property type="project" value="UniProtKB-SubCell"/>
</dbReference>
<dbReference type="Pfam" id="PF01618">
    <property type="entry name" value="MotA_ExbB"/>
    <property type="match status" value="1"/>
</dbReference>
<comment type="subcellular location">
    <subcellularLocation>
        <location evidence="1">Cell inner membrane</location>
        <topology evidence="1">Multi-pass membrane protein</topology>
    </subcellularLocation>
</comment>
<evidence type="ECO:0000256" key="4">
    <source>
        <dbReference type="ARBA" id="ARBA00022475"/>
    </source>
</evidence>
<dbReference type="InterPro" id="IPR000540">
    <property type="entry name" value="Flag_MotA_CS"/>
</dbReference>
<evidence type="ECO:0000256" key="13">
    <source>
        <dbReference type="SAM" id="Phobius"/>
    </source>
</evidence>
<dbReference type="InterPro" id="IPR047055">
    <property type="entry name" value="MotA-like"/>
</dbReference>
<keyword evidence="11" id="KW-0406">Ion transport</keyword>
<comment type="similarity">
    <text evidence="2">Belongs to the MotA family.</text>
</comment>
<evidence type="ECO:0000259" key="15">
    <source>
        <dbReference type="Pfam" id="PF20560"/>
    </source>
</evidence>
<evidence type="ECO:0000313" key="16">
    <source>
        <dbReference type="EMBL" id="SHN49945.1"/>
    </source>
</evidence>
<keyword evidence="8" id="KW-0283">Flagellar rotation</keyword>
<evidence type="ECO:0000256" key="3">
    <source>
        <dbReference type="ARBA" id="ARBA00022448"/>
    </source>
</evidence>
<evidence type="ECO:0000256" key="5">
    <source>
        <dbReference type="ARBA" id="ARBA00022500"/>
    </source>
</evidence>
<feature type="transmembrane region" description="Helical" evidence="13">
    <location>
        <begin position="168"/>
        <end position="187"/>
    </location>
</feature>
<dbReference type="PANTHER" id="PTHR30433">
    <property type="entry name" value="CHEMOTAXIS PROTEIN MOTA"/>
    <property type="match status" value="1"/>
</dbReference>
<evidence type="ECO:0000256" key="1">
    <source>
        <dbReference type="ARBA" id="ARBA00004429"/>
    </source>
</evidence>
<evidence type="ECO:0000313" key="17">
    <source>
        <dbReference type="Proteomes" id="UP000186469"/>
    </source>
</evidence>
<keyword evidence="12 13" id="KW-0472">Membrane</keyword>
<name>A0A1M7RUJ3_9BACT</name>
<keyword evidence="3" id="KW-0813">Transport</keyword>
<dbReference type="GO" id="GO:1902600">
    <property type="term" value="P:proton transmembrane transport"/>
    <property type="evidence" value="ECO:0007669"/>
    <property type="project" value="UniProtKB-KW"/>
</dbReference>
<evidence type="ECO:0000256" key="12">
    <source>
        <dbReference type="ARBA" id="ARBA00023136"/>
    </source>
</evidence>
<keyword evidence="9" id="KW-0375">Hydrogen ion transport</keyword>
<dbReference type="AlphaFoldDB" id="A0A1M7RUJ3"/>
<proteinExistence type="inferred from homology"/>
<feature type="domain" description="MotA/TolQ/ExbB proton channel" evidence="14">
    <location>
        <begin position="138"/>
        <end position="230"/>
    </location>
</feature>
<dbReference type="GO" id="GO:0071978">
    <property type="term" value="P:bacterial-type flagellum-dependent swarming motility"/>
    <property type="evidence" value="ECO:0007669"/>
    <property type="project" value="InterPro"/>
</dbReference>
<feature type="transmembrane region" description="Helical" evidence="13">
    <location>
        <begin position="35"/>
        <end position="58"/>
    </location>
</feature>
<feature type="domain" description="Motility protein A N-terminal" evidence="15">
    <location>
        <begin position="5"/>
        <end position="93"/>
    </location>
</feature>
<dbReference type="RefSeq" id="WP_072695566.1">
    <property type="nucleotide sequence ID" value="NZ_FRDI01000002.1"/>
</dbReference>
<evidence type="ECO:0000259" key="14">
    <source>
        <dbReference type="Pfam" id="PF01618"/>
    </source>
</evidence>
<evidence type="ECO:0000256" key="8">
    <source>
        <dbReference type="ARBA" id="ARBA00022779"/>
    </source>
</evidence>
<keyword evidence="10 13" id="KW-1133">Transmembrane helix</keyword>
<accession>A0A1M7RUJ3</accession>
<sequence>MIAVAGLIIVFASVLGGFAMVNGPFAMLLQPAELIIIFGAAMGAFITSGTACSLKLSLKGAGHAYFGKTPSKADYLELLSALYALFAKINREGVISVEKDIEDPASSPLFRGLAKNKSACLFIGDTFRVYLTTGSIGELDHLMSVDMEIMHEEEMVGAHNVAHMADSLPGMGIVACVMGVVVTMGAINEPPEVLGHHIGAALVGTFLGILLCYGVFGPIAAKMENQAREQNFFFQSIREAIGAAMRGSSPIIALEYGRRSIPMSFRPSFLEMEQKVKG</sequence>
<evidence type="ECO:0000256" key="7">
    <source>
        <dbReference type="ARBA" id="ARBA00022692"/>
    </source>
</evidence>